<reference evidence="1 2" key="1">
    <citation type="submission" date="2017-02" db="EMBL/GenBank/DDBJ databases">
        <authorList>
            <person name="Peterson S.W."/>
        </authorList>
    </citation>
    <scope>NUCLEOTIDE SEQUENCE [LARGE SCALE GENOMIC DNA]</scope>
    <source>
        <strain evidence="1 2">DSM 22899</strain>
    </source>
</reference>
<organism evidence="1 2">
    <name type="scientific">Parapedobacter luteus</name>
    <dbReference type="NCBI Taxonomy" id="623280"/>
    <lineage>
        <taxon>Bacteria</taxon>
        <taxon>Pseudomonadati</taxon>
        <taxon>Bacteroidota</taxon>
        <taxon>Sphingobacteriia</taxon>
        <taxon>Sphingobacteriales</taxon>
        <taxon>Sphingobacteriaceae</taxon>
        <taxon>Parapedobacter</taxon>
    </lineage>
</organism>
<dbReference type="AlphaFoldDB" id="A0A1T5DE09"/>
<dbReference type="STRING" id="623280.SAMN05660226_02754"/>
<evidence type="ECO:0000313" key="1">
    <source>
        <dbReference type="EMBL" id="SKB69978.1"/>
    </source>
</evidence>
<dbReference type="Proteomes" id="UP000190541">
    <property type="component" value="Unassembled WGS sequence"/>
</dbReference>
<sequence length="113" mass="13307">MFGYLFEVGCDVLPYIRQNRKIKGGSSFVHDPHEMKLSLFSRYERLNTHAGVRVELLHLPRVESNMDIWTFGANFNTRENIVIKANYQRRMNRFQDDPSPRKQIVETGIGFIF</sequence>
<protein>
    <recommendedName>
        <fullName evidence="3">Porin</fullName>
    </recommendedName>
</protein>
<evidence type="ECO:0008006" key="3">
    <source>
        <dbReference type="Google" id="ProtNLM"/>
    </source>
</evidence>
<dbReference type="EMBL" id="FUYS01000006">
    <property type="protein sequence ID" value="SKB69978.1"/>
    <property type="molecule type" value="Genomic_DNA"/>
</dbReference>
<keyword evidence="2" id="KW-1185">Reference proteome</keyword>
<name>A0A1T5DE09_9SPHI</name>
<evidence type="ECO:0000313" key="2">
    <source>
        <dbReference type="Proteomes" id="UP000190541"/>
    </source>
</evidence>
<accession>A0A1T5DE09</accession>
<proteinExistence type="predicted"/>
<gene>
    <name evidence="1" type="ORF">SAMN05660226_02754</name>
</gene>